<keyword evidence="3" id="KW-1185">Reference proteome</keyword>
<feature type="transmembrane region" description="Helical" evidence="1">
    <location>
        <begin position="16"/>
        <end position="34"/>
    </location>
</feature>
<proteinExistence type="predicted"/>
<evidence type="ECO:0000313" key="2">
    <source>
        <dbReference type="EMBL" id="MCV3270737.1"/>
    </source>
</evidence>
<dbReference type="RefSeq" id="WP_263843058.1">
    <property type="nucleotide sequence ID" value="NZ_JALIEB010000002.1"/>
</dbReference>
<keyword evidence="1" id="KW-1133">Transmembrane helix</keyword>
<feature type="transmembrane region" description="Helical" evidence="1">
    <location>
        <begin position="40"/>
        <end position="59"/>
    </location>
</feature>
<name>A0ABT3BB17_9RHOB</name>
<dbReference type="Proteomes" id="UP001208690">
    <property type="component" value="Unassembled WGS sequence"/>
</dbReference>
<evidence type="ECO:0000256" key="1">
    <source>
        <dbReference type="SAM" id="Phobius"/>
    </source>
</evidence>
<organism evidence="2 3">
    <name type="scientific">Roseobacter sinensis</name>
    <dbReference type="NCBI Taxonomy" id="2931391"/>
    <lineage>
        <taxon>Bacteria</taxon>
        <taxon>Pseudomonadati</taxon>
        <taxon>Pseudomonadota</taxon>
        <taxon>Alphaproteobacteria</taxon>
        <taxon>Rhodobacterales</taxon>
        <taxon>Roseobacteraceae</taxon>
        <taxon>Roseobacter</taxon>
    </lineage>
</organism>
<protein>
    <submittedName>
        <fullName evidence="2">Uncharacterized protein</fullName>
    </submittedName>
</protein>
<keyword evidence="1" id="KW-0812">Transmembrane</keyword>
<keyword evidence="1" id="KW-0472">Membrane</keyword>
<evidence type="ECO:0000313" key="3">
    <source>
        <dbReference type="Proteomes" id="UP001208690"/>
    </source>
</evidence>
<sequence length="176" mass="19306">MTSFLRPELLAQLKRWREVLLGGAMLVLGLWWLIGPGRLLVLPGTALVLVGAALIWLGVQRARFRSAGQGPGAVSIDEGQITYFGPLTGGSVALREMRRLSLDKAQYPAHWRLNQPGQADVLIPVNAEGAEALFDAFATLPGLHTERMLHALQSSERQMIVIWQRDTDAPAAVRLH</sequence>
<reference evidence="2 3" key="1">
    <citation type="submission" date="2022-04" db="EMBL/GenBank/DDBJ databases">
        <title>Roseobacter sp. WL0113 is a bacterium isolated from neritic sediment.</title>
        <authorList>
            <person name="Wang L."/>
            <person name="He W."/>
            <person name="Zhang D.-F."/>
        </authorList>
    </citation>
    <scope>NUCLEOTIDE SEQUENCE [LARGE SCALE GENOMIC DNA]</scope>
    <source>
        <strain evidence="2 3">WL0113</strain>
    </source>
</reference>
<accession>A0ABT3BB17</accession>
<gene>
    <name evidence="2" type="ORF">MUB52_04785</name>
</gene>
<comment type="caution">
    <text evidence="2">The sequence shown here is derived from an EMBL/GenBank/DDBJ whole genome shotgun (WGS) entry which is preliminary data.</text>
</comment>
<dbReference type="EMBL" id="JALIEB010000002">
    <property type="protein sequence ID" value="MCV3270737.1"/>
    <property type="molecule type" value="Genomic_DNA"/>
</dbReference>